<proteinExistence type="predicted"/>
<reference evidence="2 3" key="1">
    <citation type="submission" date="2020-03" db="EMBL/GenBank/DDBJ databases">
        <title>Whole genome shotgun sequence of Phytohabitans rumicis NBRC 108638.</title>
        <authorList>
            <person name="Komaki H."/>
            <person name="Tamura T."/>
        </authorList>
    </citation>
    <scope>NUCLEOTIDE SEQUENCE [LARGE SCALE GENOMIC DNA]</scope>
    <source>
        <strain evidence="2 3">NBRC 108638</strain>
    </source>
</reference>
<dbReference type="EMBL" id="BLPG01000001">
    <property type="protein sequence ID" value="GFJ87243.1"/>
    <property type="molecule type" value="Genomic_DNA"/>
</dbReference>
<evidence type="ECO:0000256" key="1">
    <source>
        <dbReference type="SAM" id="MobiDB-lite"/>
    </source>
</evidence>
<dbReference type="RefSeq" id="WP_173074123.1">
    <property type="nucleotide sequence ID" value="NZ_BAABJB010000016.1"/>
</dbReference>
<name>A0A6V8KPX9_9ACTN</name>
<accession>A0A6V8KPX9</accession>
<organism evidence="2 3">
    <name type="scientific">Phytohabitans rumicis</name>
    <dbReference type="NCBI Taxonomy" id="1076125"/>
    <lineage>
        <taxon>Bacteria</taxon>
        <taxon>Bacillati</taxon>
        <taxon>Actinomycetota</taxon>
        <taxon>Actinomycetes</taxon>
        <taxon>Micromonosporales</taxon>
        <taxon>Micromonosporaceae</taxon>
    </lineage>
</organism>
<feature type="region of interest" description="Disordered" evidence="1">
    <location>
        <begin position="118"/>
        <end position="155"/>
    </location>
</feature>
<protein>
    <submittedName>
        <fullName evidence="2">Uncharacterized protein</fullName>
    </submittedName>
</protein>
<dbReference type="Proteomes" id="UP000482960">
    <property type="component" value="Unassembled WGS sequence"/>
</dbReference>
<dbReference type="AlphaFoldDB" id="A0A6V8KPX9"/>
<keyword evidence="3" id="KW-1185">Reference proteome</keyword>
<evidence type="ECO:0000313" key="3">
    <source>
        <dbReference type="Proteomes" id="UP000482960"/>
    </source>
</evidence>
<gene>
    <name evidence="2" type="ORF">Prum_008850</name>
</gene>
<reference evidence="2 3" key="2">
    <citation type="submission" date="2020-03" db="EMBL/GenBank/DDBJ databases">
        <authorList>
            <person name="Ichikawa N."/>
            <person name="Kimura A."/>
            <person name="Kitahashi Y."/>
            <person name="Uohara A."/>
        </authorList>
    </citation>
    <scope>NUCLEOTIDE SEQUENCE [LARGE SCALE GENOMIC DNA]</scope>
    <source>
        <strain evidence="2 3">NBRC 108638</strain>
    </source>
</reference>
<evidence type="ECO:0000313" key="2">
    <source>
        <dbReference type="EMBL" id="GFJ87243.1"/>
    </source>
</evidence>
<comment type="caution">
    <text evidence="2">The sequence shown here is derived from an EMBL/GenBank/DDBJ whole genome shotgun (WGS) entry which is preliminary data.</text>
</comment>
<sequence length="313" mass="31555">MTEIPSPDPDEAVADIDQPEVVEPMPDLSLDAEWSTGVLDADAASVLDDLGLVDLYDSLRDLLQDARAAIDRIDAAQVVAEGSDVLDPVHWQVGEALRSAVISLEEASAAVVDAGAPDYAADAPRDPTAPEPGQPARPAEPAGSAGDAANGPADLTRSIETVGGHVVREIHLAAETFDSAVLAAGPGGAVPALDQMAHTFADAVERFGGELGHEFDSVIAQELRNGRLGAPEAAAVVDLVSSSVAQAVDTVTRGIASLPAATAGLTGDTAAIGAAAVKDVADALVASSIKIISASVKTAVEIVETGAVARSSN</sequence>